<gene>
    <name evidence="5" type="ORF">HKN21_00840</name>
</gene>
<keyword evidence="1" id="KW-0132">Cell division</keyword>
<dbReference type="GO" id="GO:0000917">
    <property type="term" value="P:division septum assembly"/>
    <property type="evidence" value="ECO:0007669"/>
    <property type="project" value="UniProtKB-KW"/>
</dbReference>
<dbReference type="PANTHER" id="PTHR38429:SF1">
    <property type="entry name" value="SEPTATION PROTEIN SPOVG-RELATED"/>
    <property type="match status" value="1"/>
</dbReference>
<sequence>MKITEQKVRLWNDQRLRALVTVVFDDCFVVRNIKVIQGRDDKLFVAMPSRKLPDNTYVDIAHPITMEFREYLEATILGAYEHELDLRDQDPERYSQDSRESRGRDQDDQGDWAPGR</sequence>
<evidence type="ECO:0000256" key="2">
    <source>
        <dbReference type="ARBA" id="ARBA00023210"/>
    </source>
</evidence>
<comment type="caution">
    <text evidence="5">The sequence shown here is derived from an EMBL/GenBank/DDBJ whole genome shotgun (WGS) entry which is preliminary data.</text>
</comment>
<evidence type="ECO:0000313" key="6">
    <source>
        <dbReference type="Proteomes" id="UP000547674"/>
    </source>
</evidence>
<dbReference type="Proteomes" id="UP000547674">
    <property type="component" value="Unassembled WGS sequence"/>
</dbReference>
<evidence type="ECO:0000256" key="3">
    <source>
        <dbReference type="ARBA" id="ARBA00023306"/>
    </source>
</evidence>
<evidence type="ECO:0000256" key="1">
    <source>
        <dbReference type="ARBA" id="ARBA00022618"/>
    </source>
</evidence>
<protein>
    <submittedName>
        <fullName evidence="5">Septation protein SpoVG</fullName>
    </submittedName>
</protein>
<feature type="compositionally biased region" description="Basic and acidic residues" evidence="4">
    <location>
        <begin position="87"/>
        <end position="107"/>
    </location>
</feature>
<keyword evidence="2" id="KW-0717">Septation</keyword>
<dbReference type="Pfam" id="PF04026">
    <property type="entry name" value="SpoVG"/>
    <property type="match status" value="1"/>
</dbReference>
<dbReference type="Gene3D" id="3.30.1120.40">
    <property type="entry name" value="Stage V sporulation protein G"/>
    <property type="match status" value="1"/>
</dbReference>
<organism evidence="5 6">
    <name type="scientific">Eiseniibacteriota bacterium</name>
    <dbReference type="NCBI Taxonomy" id="2212470"/>
    <lineage>
        <taxon>Bacteria</taxon>
        <taxon>Candidatus Eiseniibacteriota</taxon>
    </lineage>
</organism>
<accession>A0A7Y2E4Z7</accession>
<dbReference type="EMBL" id="JABDJR010000026">
    <property type="protein sequence ID" value="NNF05281.1"/>
    <property type="molecule type" value="Genomic_DNA"/>
</dbReference>
<evidence type="ECO:0000313" key="5">
    <source>
        <dbReference type="EMBL" id="NNF05281.1"/>
    </source>
</evidence>
<dbReference type="InterPro" id="IPR036751">
    <property type="entry name" value="SpoVG_sf"/>
</dbReference>
<dbReference type="GO" id="GO:0030435">
    <property type="term" value="P:sporulation resulting in formation of a cellular spore"/>
    <property type="evidence" value="ECO:0007669"/>
    <property type="project" value="InterPro"/>
</dbReference>
<reference evidence="5 6" key="1">
    <citation type="submission" date="2020-03" db="EMBL/GenBank/DDBJ databases">
        <title>Metabolic flexibility allows generalist bacteria to become dominant in a frequently disturbed ecosystem.</title>
        <authorList>
            <person name="Chen Y.-J."/>
            <person name="Leung P.M."/>
            <person name="Bay S.K."/>
            <person name="Hugenholtz P."/>
            <person name="Kessler A.J."/>
            <person name="Shelley G."/>
            <person name="Waite D.W."/>
            <person name="Cook P.L."/>
            <person name="Greening C."/>
        </authorList>
    </citation>
    <scope>NUCLEOTIDE SEQUENCE [LARGE SCALE GENOMIC DNA]</scope>
    <source>
        <strain evidence="5">SS_bin_28</strain>
    </source>
</reference>
<dbReference type="AlphaFoldDB" id="A0A7Y2E4Z7"/>
<keyword evidence="3" id="KW-0131">Cell cycle</keyword>
<dbReference type="PANTHER" id="PTHR38429">
    <property type="entry name" value="SEPTATION PROTEIN SPOVG-RELATED"/>
    <property type="match status" value="1"/>
</dbReference>
<proteinExistence type="predicted"/>
<name>A0A7Y2E4Z7_UNCEI</name>
<dbReference type="SUPFAM" id="SSF160537">
    <property type="entry name" value="SpoVG-like"/>
    <property type="match status" value="1"/>
</dbReference>
<dbReference type="InterPro" id="IPR007170">
    <property type="entry name" value="SpoVG"/>
</dbReference>
<evidence type="ECO:0000256" key="4">
    <source>
        <dbReference type="SAM" id="MobiDB-lite"/>
    </source>
</evidence>
<feature type="region of interest" description="Disordered" evidence="4">
    <location>
        <begin position="87"/>
        <end position="116"/>
    </location>
</feature>